<evidence type="ECO:0000313" key="1">
    <source>
        <dbReference type="EMBL" id="NUU74798.1"/>
    </source>
</evidence>
<evidence type="ECO:0000313" key="2">
    <source>
        <dbReference type="Proteomes" id="UP000526125"/>
    </source>
</evidence>
<proteinExistence type="predicted"/>
<name>A0A7Y6EUJ3_9BACL</name>
<protein>
    <submittedName>
        <fullName evidence="1">Uncharacterized protein</fullName>
    </submittedName>
</protein>
<gene>
    <name evidence="1" type="ORF">HP552_06020</name>
</gene>
<accession>A0A7Y6EUJ3</accession>
<dbReference type="EMBL" id="JABMCB010000159">
    <property type="protein sequence ID" value="NUU74798.1"/>
    <property type="molecule type" value="Genomic_DNA"/>
</dbReference>
<keyword evidence="2" id="KW-1185">Reference proteome</keyword>
<organism evidence="1 2">
    <name type="scientific">Paenibacillus xylanilyticus</name>
    <dbReference type="NCBI Taxonomy" id="248903"/>
    <lineage>
        <taxon>Bacteria</taxon>
        <taxon>Bacillati</taxon>
        <taxon>Bacillota</taxon>
        <taxon>Bacilli</taxon>
        <taxon>Bacillales</taxon>
        <taxon>Paenibacillaceae</taxon>
        <taxon>Paenibacillus</taxon>
    </lineage>
</organism>
<dbReference type="Proteomes" id="UP000526125">
    <property type="component" value="Unassembled WGS sequence"/>
</dbReference>
<sequence length="247" mass="27044">MEPAILTTTAIMTEKAAESAAMQETVQKSLEISHKAAEWNGSAELAPSQETMEKLNGLLDNENYRKLSEFRELSQTNPDAVQEAYNNVQLKGQMGESLMEAKLSQYGEMRSQIPVQLENAAGGNRIDLQIMESNANLRQIEMNIQGGEITLDRNYDLMKGESASFEVKNGGLPYLRSELLNGELQQQIAAGKQISDHSFVVINENTAKALLQNPDLAAKVITEIEEAGGKLIAGLPSQSVQLAIFMS</sequence>
<dbReference type="RefSeq" id="WP_175394666.1">
    <property type="nucleotide sequence ID" value="NZ_JABMCB010000159.1"/>
</dbReference>
<reference evidence="1 2" key="1">
    <citation type="submission" date="2020-05" db="EMBL/GenBank/DDBJ databases">
        <title>Genome Sequencing of Type Strains.</title>
        <authorList>
            <person name="Lemaire J.F."/>
            <person name="Inderbitzin P."/>
            <person name="Gregorio O.A."/>
            <person name="Collins S.B."/>
            <person name="Wespe N."/>
            <person name="Knight-Connoni V."/>
        </authorList>
    </citation>
    <scope>NUCLEOTIDE SEQUENCE [LARGE SCALE GENOMIC DNA]</scope>
    <source>
        <strain evidence="1 2">LMG 21957</strain>
    </source>
</reference>
<comment type="caution">
    <text evidence="1">The sequence shown here is derived from an EMBL/GenBank/DDBJ whole genome shotgun (WGS) entry which is preliminary data.</text>
</comment>
<dbReference type="AlphaFoldDB" id="A0A7Y6EUJ3"/>